<evidence type="ECO:0000313" key="7">
    <source>
        <dbReference type="EMBL" id="KAK9804710.1"/>
    </source>
</evidence>
<keyword evidence="8" id="KW-1185">Reference proteome</keyword>
<dbReference type="PANTHER" id="PTHR13468:SF1">
    <property type="entry name" value="PROTEIN DEK"/>
    <property type="match status" value="1"/>
</dbReference>
<dbReference type="GO" id="GO:0003677">
    <property type="term" value="F:DNA binding"/>
    <property type="evidence" value="ECO:0007669"/>
    <property type="project" value="UniProtKB-KW"/>
</dbReference>
<dbReference type="GO" id="GO:0006325">
    <property type="term" value="P:chromatin organization"/>
    <property type="evidence" value="ECO:0007669"/>
    <property type="project" value="UniProtKB-KW"/>
</dbReference>
<dbReference type="Gene3D" id="1.10.10.60">
    <property type="entry name" value="Homeodomain-like"/>
    <property type="match status" value="1"/>
</dbReference>
<evidence type="ECO:0000313" key="8">
    <source>
        <dbReference type="Proteomes" id="UP001489004"/>
    </source>
</evidence>
<dbReference type="PROSITE" id="PS51998">
    <property type="entry name" value="DEK_C"/>
    <property type="match status" value="1"/>
</dbReference>
<dbReference type="Proteomes" id="UP001489004">
    <property type="component" value="Unassembled WGS sequence"/>
</dbReference>
<keyword evidence="4" id="KW-0539">Nucleus</keyword>
<comment type="subcellular location">
    <subcellularLocation>
        <location evidence="1">Nucleus</location>
    </subcellularLocation>
</comment>
<gene>
    <name evidence="7" type="ORF">WJX72_001206</name>
</gene>
<name>A0AAW1P8T7_9CHLO</name>
<feature type="region of interest" description="Disordered" evidence="5">
    <location>
        <begin position="296"/>
        <end position="340"/>
    </location>
</feature>
<dbReference type="PANTHER" id="PTHR13468">
    <property type="entry name" value="DEK PROTEIN"/>
    <property type="match status" value="1"/>
</dbReference>
<feature type="domain" description="DEK-C" evidence="6">
    <location>
        <begin position="242"/>
        <end position="297"/>
    </location>
</feature>
<evidence type="ECO:0000256" key="2">
    <source>
        <dbReference type="ARBA" id="ARBA00022853"/>
    </source>
</evidence>
<dbReference type="InterPro" id="IPR044198">
    <property type="entry name" value="DEK"/>
</dbReference>
<feature type="region of interest" description="Disordered" evidence="5">
    <location>
        <begin position="1"/>
        <end position="22"/>
    </location>
</feature>
<keyword evidence="2" id="KW-0156">Chromatin regulator</keyword>
<dbReference type="SUPFAM" id="SSF109715">
    <property type="entry name" value="DEK C-terminal domain"/>
    <property type="match status" value="1"/>
</dbReference>
<dbReference type="AlphaFoldDB" id="A0AAW1P8T7"/>
<dbReference type="GO" id="GO:0042393">
    <property type="term" value="F:histone binding"/>
    <property type="evidence" value="ECO:0007669"/>
    <property type="project" value="TreeGrafter"/>
</dbReference>
<feature type="compositionally biased region" description="Acidic residues" evidence="5">
    <location>
        <begin position="218"/>
        <end position="234"/>
    </location>
</feature>
<accession>A0AAW1P8T7</accession>
<dbReference type="InterPro" id="IPR014876">
    <property type="entry name" value="DEK_C"/>
</dbReference>
<proteinExistence type="predicted"/>
<feature type="compositionally biased region" description="Acidic residues" evidence="5">
    <location>
        <begin position="301"/>
        <end position="315"/>
    </location>
</feature>
<comment type="caution">
    <text evidence="7">The sequence shown here is derived from an EMBL/GenBank/DDBJ whole genome shotgun (WGS) entry which is preliminary data.</text>
</comment>
<feature type="compositionally biased region" description="Basic residues" evidence="5">
    <location>
        <begin position="168"/>
        <end position="179"/>
    </location>
</feature>
<feature type="region of interest" description="Disordered" evidence="5">
    <location>
        <begin position="159"/>
        <end position="238"/>
    </location>
</feature>
<sequence>MEEDPQAATTTSAGTERAARPRKQVEFFAPVAQKHTQKLVVKEGKGTKLGDIPNVAFKLGKITGRDELLEDFHFLLFRRKGKLATRKREVAAFSGFTWGDEDKEKERASLEERLGRWKVEHLNRLLDLLDVVRGSGEEGAKEKKLARLVQFLQAPEVTSTTDLAAREAKRKKAGKPKKRKGEEGEPFGSAKKRKLTDCAKRRPTKKACASTNGHAGSDEDPALPDDDDDDDDDIPLASVAAMPSNKVLREEVLRILQGVDVQEFNLSMLMQQLHNKFQVDLKLKKPLIKNTAIEYCASQGPDDDHDEEEEEEEEERVPSAAKSEPPEAGIRDFGPEIVVA</sequence>
<protein>
    <recommendedName>
        <fullName evidence="6">DEK-C domain-containing protein</fullName>
    </recommendedName>
</protein>
<evidence type="ECO:0000256" key="4">
    <source>
        <dbReference type="ARBA" id="ARBA00023242"/>
    </source>
</evidence>
<dbReference type="GO" id="GO:2000779">
    <property type="term" value="P:regulation of double-strand break repair"/>
    <property type="evidence" value="ECO:0007669"/>
    <property type="project" value="TreeGrafter"/>
</dbReference>
<keyword evidence="3" id="KW-0238">DNA-binding</keyword>
<evidence type="ECO:0000256" key="1">
    <source>
        <dbReference type="ARBA" id="ARBA00004123"/>
    </source>
</evidence>
<evidence type="ECO:0000259" key="6">
    <source>
        <dbReference type="PROSITE" id="PS51998"/>
    </source>
</evidence>
<evidence type="ECO:0000256" key="5">
    <source>
        <dbReference type="SAM" id="MobiDB-lite"/>
    </source>
</evidence>
<dbReference type="EMBL" id="JALJOR010000017">
    <property type="protein sequence ID" value="KAK9804710.1"/>
    <property type="molecule type" value="Genomic_DNA"/>
</dbReference>
<reference evidence="7 8" key="1">
    <citation type="journal article" date="2024" name="Nat. Commun.">
        <title>Phylogenomics reveals the evolutionary origins of lichenization in chlorophyte algae.</title>
        <authorList>
            <person name="Puginier C."/>
            <person name="Libourel C."/>
            <person name="Otte J."/>
            <person name="Skaloud P."/>
            <person name="Haon M."/>
            <person name="Grisel S."/>
            <person name="Petersen M."/>
            <person name="Berrin J.G."/>
            <person name="Delaux P.M."/>
            <person name="Dal Grande F."/>
            <person name="Keller J."/>
        </authorList>
    </citation>
    <scope>NUCLEOTIDE SEQUENCE [LARGE SCALE GENOMIC DNA]</scope>
    <source>
        <strain evidence="7 8">SAG 2043</strain>
    </source>
</reference>
<evidence type="ECO:0000256" key="3">
    <source>
        <dbReference type="ARBA" id="ARBA00023125"/>
    </source>
</evidence>
<dbReference type="GO" id="GO:0005634">
    <property type="term" value="C:nucleus"/>
    <property type="evidence" value="ECO:0007669"/>
    <property type="project" value="UniProtKB-SubCell"/>
</dbReference>
<organism evidence="7 8">
    <name type="scientific">[Myrmecia] bisecta</name>
    <dbReference type="NCBI Taxonomy" id="41462"/>
    <lineage>
        <taxon>Eukaryota</taxon>
        <taxon>Viridiplantae</taxon>
        <taxon>Chlorophyta</taxon>
        <taxon>core chlorophytes</taxon>
        <taxon>Trebouxiophyceae</taxon>
        <taxon>Trebouxiales</taxon>
        <taxon>Trebouxiaceae</taxon>
        <taxon>Myrmecia</taxon>
    </lineage>
</organism>